<evidence type="ECO:0000313" key="2">
    <source>
        <dbReference type="EMBL" id="SOS30240.1"/>
    </source>
</evidence>
<evidence type="ECO:0000259" key="1">
    <source>
        <dbReference type="Pfam" id="PF13276"/>
    </source>
</evidence>
<keyword evidence="3" id="KW-1185">Reference proteome</keyword>
<accession>A0A2K4W2W5</accession>
<organism evidence="2 3">
    <name type="scientific">Pseudomonas cerasi</name>
    <dbReference type="NCBI Taxonomy" id="1583341"/>
    <lineage>
        <taxon>Bacteria</taxon>
        <taxon>Pseudomonadati</taxon>
        <taxon>Pseudomonadota</taxon>
        <taxon>Gammaproteobacteria</taxon>
        <taxon>Pseudomonadales</taxon>
        <taxon>Pseudomonadaceae</taxon>
        <taxon>Pseudomonas</taxon>
    </lineage>
</organism>
<keyword evidence="2" id="KW-0614">Plasmid</keyword>
<dbReference type="Proteomes" id="UP000239025">
    <property type="component" value="Plasmid PP2"/>
</dbReference>
<geneLocation type="plasmid" evidence="2 3">
    <name>PP2</name>
</geneLocation>
<feature type="domain" description="HTH-like" evidence="1">
    <location>
        <begin position="31"/>
        <end position="67"/>
    </location>
</feature>
<proteinExistence type="predicted"/>
<reference evidence="3" key="1">
    <citation type="submission" date="2017-11" db="EMBL/GenBank/DDBJ databases">
        <authorList>
            <person name="Blom J."/>
        </authorList>
    </citation>
    <scope>NUCLEOTIDE SEQUENCE [LARGE SCALE GENOMIC DNA]</scope>
    <source>
        <plasmid evidence="3">PP2</plasmid>
    </source>
</reference>
<dbReference type="InterPro" id="IPR025948">
    <property type="entry name" value="HTH-like_dom"/>
</dbReference>
<evidence type="ECO:0000313" key="3">
    <source>
        <dbReference type="Proteomes" id="UP000239025"/>
    </source>
</evidence>
<dbReference type="EMBL" id="LT963397">
    <property type="protein sequence ID" value="SOS30240.1"/>
    <property type="molecule type" value="Genomic_DNA"/>
</dbReference>
<dbReference type="AlphaFoldDB" id="A0A2K4W2W5"/>
<gene>
    <name evidence="2" type="ORF">PL963_P200117</name>
</gene>
<name>A0A2K4W2W5_9PSED</name>
<dbReference type="Pfam" id="PF13276">
    <property type="entry name" value="HTH_21"/>
    <property type="match status" value="1"/>
</dbReference>
<protein>
    <submittedName>
        <fullName evidence="2">Transposase</fullName>
    </submittedName>
</protein>
<sequence length="193" mass="22333">MQCRVLGVSATGFHCHQARCAANCPQRGLSDAALLVHIRAIHARSRGSYGWPRIWRGLLADGVRVGKPTGLHADRYEFWLYRQIRKRLNEKADTLAQMDIPFLRQPVDAQLDALTRELRAQLLAFNRELKRGKLTHLTYDKDAKTLIWHKPKGENQKVREQSFYEQLPYCDVADVFRFVNGQWSMVNAIFCPR</sequence>